<accession>M6W0N2</accession>
<evidence type="ECO:0000256" key="7">
    <source>
        <dbReference type="RuleBase" id="RU367016"/>
    </source>
</evidence>
<dbReference type="PANTHER" id="PTHR30353:SF0">
    <property type="entry name" value="TRANSMEMBRANE PROTEIN"/>
    <property type="match status" value="1"/>
</dbReference>
<dbReference type="Proteomes" id="UP000012159">
    <property type="component" value="Unassembled WGS sequence"/>
</dbReference>
<feature type="transmembrane region" description="Helical" evidence="7">
    <location>
        <begin position="188"/>
        <end position="206"/>
    </location>
</feature>
<feature type="transmembrane region" description="Helical" evidence="7">
    <location>
        <begin position="127"/>
        <end position="147"/>
    </location>
</feature>
<dbReference type="InterPro" id="IPR032816">
    <property type="entry name" value="VTT_dom"/>
</dbReference>
<dbReference type="InterPro" id="IPR058127">
    <property type="entry name" value="DedA"/>
</dbReference>
<reference evidence="9 10" key="1">
    <citation type="submission" date="2013-01" db="EMBL/GenBank/DDBJ databases">
        <authorList>
            <person name="Harkins D.M."/>
            <person name="Durkin A.S."/>
            <person name="Brinkac L.M."/>
            <person name="Haft D.H."/>
            <person name="Selengut J.D."/>
            <person name="Sanka R."/>
            <person name="DePew J."/>
            <person name="Purushe J."/>
            <person name="Picardeau M."/>
            <person name="Werts C."/>
            <person name="Goarant C."/>
            <person name="Vinetz J.M."/>
            <person name="Sutton G.G."/>
            <person name="Nierman W.C."/>
            <person name="Fouts D.E."/>
        </authorList>
    </citation>
    <scope>NUCLEOTIDE SEQUENCE [LARGE SCALE GENOMIC DNA]</scope>
    <source>
        <strain evidence="9 10">200901868</strain>
    </source>
</reference>
<evidence type="ECO:0000256" key="1">
    <source>
        <dbReference type="ARBA" id="ARBA00004651"/>
    </source>
</evidence>
<name>M6W0N2_LEPBO</name>
<feature type="domain" description="VTT" evidence="8">
    <location>
        <begin position="49"/>
        <end position="174"/>
    </location>
</feature>
<feature type="transmembrane region" description="Helical" evidence="7">
    <location>
        <begin position="61"/>
        <end position="82"/>
    </location>
</feature>
<dbReference type="AlphaFoldDB" id="M6W0N2"/>
<protein>
    <submittedName>
        <fullName evidence="9">SNARE-like domain protein</fullName>
    </submittedName>
</protein>
<comment type="caution">
    <text evidence="9">The sequence shown here is derived from an EMBL/GenBank/DDBJ whole genome shotgun (WGS) entry which is preliminary data.</text>
</comment>
<dbReference type="NCBIfam" id="NF008102">
    <property type="entry name" value="PRK10847.1"/>
    <property type="match status" value="1"/>
</dbReference>
<dbReference type="InterPro" id="IPR032818">
    <property type="entry name" value="DedA-like"/>
</dbReference>
<evidence type="ECO:0000313" key="9">
    <source>
        <dbReference type="EMBL" id="EMO63322.1"/>
    </source>
</evidence>
<evidence type="ECO:0000256" key="3">
    <source>
        <dbReference type="ARBA" id="ARBA00022475"/>
    </source>
</evidence>
<dbReference type="GO" id="GO:0005886">
    <property type="term" value="C:plasma membrane"/>
    <property type="evidence" value="ECO:0007669"/>
    <property type="project" value="UniProtKB-SubCell"/>
</dbReference>
<evidence type="ECO:0000256" key="6">
    <source>
        <dbReference type="ARBA" id="ARBA00023136"/>
    </source>
</evidence>
<evidence type="ECO:0000313" key="10">
    <source>
        <dbReference type="Proteomes" id="UP000012159"/>
    </source>
</evidence>
<keyword evidence="6 7" id="KW-0472">Membrane</keyword>
<dbReference type="STRING" id="1192866.LEP1GSC133_2250"/>
<dbReference type="Pfam" id="PF09335">
    <property type="entry name" value="VTT_dom"/>
    <property type="match status" value="1"/>
</dbReference>
<keyword evidence="5 7" id="KW-1133">Transmembrane helix</keyword>
<comment type="subcellular location">
    <subcellularLocation>
        <location evidence="1 7">Cell membrane</location>
        <topology evidence="1 7">Multi-pass membrane protein</topology>
    </subcellularLocation>
</comment>
<gene>
    <name evidence="9" type="ORF">LEP1GSC133_2250</name>
</gene>
<dbReference type="EMBL" id="AKWF02000057">
    <property type="protein sequence ID" value="EMO63322.1"/>
    <property type="molecule type" value="Genomic_DNA"/>
</dbReference>
<evidence type="ECO:0000256" key="4">
    <source>
        <dbReference type="ARBA" id="ARBA00022692"/>
    </source>
</evidence>
<keyword evidence="4 7" id="KW-0812">Transmembrane</keyword>
<comment type="similarity">
    <text evidence="2 7">Belongs to the DedA family.</text>
</comment>
<dbReference type="PANTHER" id="PTHR30353">
    <property type="entry name" value="INNER MEMBRANE PROTEIN DEDA-RELATED"/>
    <property type="match status" value="1"/>
</dbReference>
<proteinExistence type="inferred from homology"/>
<evidence type="ECO:0000256" key="2">
    <source>
        <dbReference type="ARBA" id="ARBA00010792"/>
    </source>
</evidence>
<feature type="transmembrane region" description="Helical" evidence="7">
    <location>
        <begin position="154"/>
        <end position="176"/>
    </location>
</feature>
<sequence length="229" mass="26248">METLQFFLDLFLNLETHFDTIIQTYQNGTYVILFLIIFAETGLVVTPFLPGDSLLFAVGTFIARGSLDLGSTLILLIIAAILGDTVNYSVGNFIGEKVLEKEKIPMIKKEHLEKAHRFYETYGGKTIIIARFIPIIRTFAPFVAGIGTMTYVKFIAYNVIGGILWILIFILGGYYFGNLEFVKRNFKIVIFAIIIISVMPAVIEYLKERKKVEFKFFRFKKARWDVVKR</sequence>
<organism evidence="9 10">
    <name type="scientific">Leptospira borgpetersenii serovar Pomona str. 200901868</name>
    <dbReference type="NCBI Taxonomy" id="1192866"/>
    <lineage>
        <taxon>Bacteria</taxon>
        <taxon>Pseudomonadati</taxon>
        <taxon>Spirochaetota</taxon>
        <taxon>Spirochaetia</taxon>
        <taxon>Leptospirales</taxon>
        <taxon>Leptospiraceae</taxon>
        <taxon>Leptospira</taxon>
    </lineage>
</organism>
<feature type="transmembrane region" description="Helical" evidence="7">
    <location>
        <begin position="30"/>
        <end position="49"/>
    </location>
</feature>
<evidence type="ECO:0000259" key="8">
    <source>
        <dbReference type="Pfam" id="PF09335"/>
    </source>
</evidence>
<evidence type="ECO:0000256" key="5">
    <source>
        <dbReference type="ARBA" id="ARBA00022989"/>
    </source>
</evidence>
<keyword evidence="3 7" id="KW-1003">Cell membrane</keyword>